<dbReference type="PROSITE" id="PS51698">
    <property type="entry name" value="U_BOX"/>
    <property type="match status" value="1"/>
</dbReference>
<evidence type="ECO:0000259" key="6">
    <source>
        <dbReference type="PROSITE" id="PS51698"/>
    </source>
</evidence>
<dbReference type="InterPro" id="IPR011989">
    <property type="entry name" value="ARM-like"/>
</dbReference>
<dbReference type="AlphaFoldDB" id="A0A6J1JGZ2"/>
<dbReference type="EC" id="2.3.2.27" evidence="5"/>
<feature type="domain" description="U-box" evidence="6">
    <location>
        <begin position="5"/>
        <end position="82"/>
    </location>
</feature>
<dbReference type="UniPathway" id="UPA00143"/>
<dbReference type="SUPFAM" id="SSF48371">
    <property type="entry name" value="ARM repeat"/>
    <property type="match status" value="1"/>
</dbReference>
<keyword evidence="4 5" id="KW-0833">Ubl conjugation pathway</keyword>
<dbReference type="InterPro" id="IPR045185">
    <property type="entry name" value="PUB22/23/24-like"/>
</dbReference>
<dbReference type="SMART" id="SM00504">
    <property type="entry name" value="Ubox"/>
    <property type="match status" value="1"/>
</dbReference>
<dbReference type="Proteomes" id="UP000504608">
    <property type="component" value="Unplaced"/>
</dbReference>
<dbReference type="Gene3D" id="3.30.40.10">
    <property type="entry name" value="Zinc/RING finger domain, C3HC4 (zinc finger)"/>
    <property type="match status" value="1"/>
</dbReference>
<sequence length="422" mass="47471">MDELAVPPYFICPISLQIMKDPVTATTGITYDRESIENWFLTSKDAIFCPLTKQPLTKASDLTPNHTLHRLIKSWLVENATPGSGFDRILSPRPLLDKTHLRKLLRDLTASDDGLRHDAVRKLYALAIEGDTACRGRMVEVGVAKGMVLFVMRCFKEGKVGGLEEGLKILSVLESYSICETRVLDVIDSLNWVLGLEMENHIIIKSYAIEVLKKAIDAAPSTVISGYELRYHEFESRYQGFESLQFFKNVTNLLREKISNSALKTTLTILTKLCHWGRNRIKLVEVGAVFNLIALELEKPEKNITELIFNLLAHLCTTADGRAELVRHAGGIAVVSKRILRVSIATTDRAIQILSLISKHSARKDVLVEMLRVGAVSKLCMMMQSDCEGYLKEKAREILRMHSNVWSNSPCIGVYLMTRDPR</sequence>
<dbReference type="Pfam" id="PF04564">
    <property type="entry name" value="U-box"/>
    <property type="match status" value="1"/>
</dbReference>
<keyword evidence="7" id="KW-1185">Reference proteome</keyword>
<evidence type="ECO:0000256" key="3">
    <source>
        <dbReference type="ARBA" id="ARBA00022679"/>
    </source>
</evidence>
<dbReference type="GO" id="GO:0016567">
    <property type="term" value="P:protein ubiquitination"/>
    <property type="evidence" value="ECO:0007669"/>
    <property type="project" value="UniProtKB-UniRule"/>
</dbReference>
<evidence type="ECO:0000256" key="4">
    <source>
        <dbReference type="ARBA" id="ARBA00022786"/>
    </source>
</evidence>
<dbReference type="Pfam" id="PF25598">
    <property type="entry name" value="ARM_PUB"/>
    <property type="match status" value="1"/>
</dbReference>
<dbReference type="RefSeq" id="XP_022987475.1">
    <property type="nucleotide sequence ID" value="XM_023131707.1"/>
</dbReference>
<dbReference type="GO" id="GO:0061630">
    <property type="term" value="F:ubiquitin protein ligase activity"/>
    <property type="evidence" value="ECO:0007669"/>
    <property type="project" value="UniProtKB-UniRule"/>
</dbReference>
<reference evidence="8" key="1">
    <citation type="submission" date="2025-08" db="UniProtKB">
        <authorList>
            <consortium name="RefSeq"/>
        </authorList>
    </citation>
    <scope>IDENTIFICATION</scope>
    <source>
        <tissue evidence="8">Young leaves</tissue>
    </source>
</reference>
<evidence type="ECO:0000313" key="7">
    <source>
        <dbReference type="Proteomes" id="UP000504608"/>
    </source>
</evidence>
<dbReference type="SUPFAM" id="SSF57850">
    <property type="entry name" value="RING/U-box"/>
    <property type="match status" value="1"/>
</dbReference>
<evidence type="ECO:0000256" key="2">
    <source>
        <dbReference type="ARBA" id="ARBA00004906"/>
    </source>
</evidence>
<dbReference type="CDD" id="cd16664">
    <property type="entry name" value="RING-Ubox_PUB"/>
    <property type="match status" value="1"/>
</dbReference>
<name>A0A6J1JGZ2_CUCMA</name>
<dbReference type="PANTHER" id="PTHR22849:SF128">
    <property type="entry name" value="U-BOX DOMAIN-CONTAINING PROTEIN"/>
    <property type="match status" value="1"/>
</dbReference>
<evidence type="ECO:0000256" key="1">
    <source>
        <dbReference type="ARBA" id="ARBA00000900"/>
    </source>
</evidence>
<dbReference type="InterPro" id="IPR003613">
    <property type="entry name" value="Ubox_domain"/>
</dbReference>
<gene>
    <name evidence="8" type="primary">LOC111485014</name>
</gene>
<dbReference type="InterPro" id="IPR045210">
    <property type="entry name" value="RING-Ubox_PUB"/>
</dbReference>
<dbReference type="InterPro" id="IPR016024">
    <property type="entry name" value="ARM-type_fold"/>
</dbReference>
<organism evidence="7 8">
    <name type="scientific">Cucurbita maxima</name>
    <name type="common">Pumpkin</name>
    <name type="synonym">Winter squash</name>
    <dbReference type="NCBI Taxonomy" id="3661"/>
    <lineage>
        <taxon>Eukaryota</taxon>
        <taxon>Viridiplantae</taxon>
        <taxon>Streptophyta</taxon>
        <taxon>Embryophyta</taxon>
        <taxon>Tracheophyta</taxon>
        <taxon>Spermatophyta</taxon>
        <taxon>Magnoliopsida</taxon>
        <taxon>eudicotyledons</taxon>
        <taxon>Gunneridae</taxon>
        <taxon>Pentapetalae</taxon>
        <taxon>rosids</taxon>
        <taxon>fabids</taxon>
        <taxon>Cucurbitales</taxon>
        <taxon>Cucurbitaceae</taxon>
        <taxon>Cucurbiteae</taxon>
        <taxon>Cucurbita</taxon>
    </lineage>
</organism>
<dbReference type="KEGG" id="cmax:111485014"/>
<dbReference type="OrthoDB" id="10064100at2759"/>
<dbReference type="InterPro" id="IPR058678">
    <property type="entry name" value="ARM_PUB"/>
</dbReference>
<accession>A0A6J1JGZ2</accession>
<dbReference type="GeneID" id="111485014"/>
<dbReference type="PANTHER" id="PTHR22849">
    <property type="entry name" value="WDSAM1 PROTEIN"/>
    <property type="match status" value="1"/>
</dbReference>
<evidence type="ECO:0000313" key="8">
    <source>
        <dbReference type="RefSeq" id="XP_022987475.1"/>
    </source>
</evidence>
<comment type="pathway">
    <text evidence="2 5">Protein modification; protein ubiquitination.</text>
</comment>
<comment type="function">
    <text evidence="5">Functions as an E3 ubiquitin ligase.</text>
</comment>
<dbReference type="InterPro" id="IPR013083">
    <property type="entry name" value="Znf_RING/FYVE/PHD"/>
</dbReference>
<comment type="catalytic activity">
    <reaction evidence="1 5">
        <text>S-ubiquitinyl-[E2 ubiquitin-conjugating enzyme]-L-cysteine + [acceptor protein]-L-lysine = [E2 ubiquitin-conjugating enzyme]-L-cysteine + N(6)-ubiquitinyl-[acceptor protein]-L-lysine.</text>
        <dbReference type="EC" id="2.3.2.27"/>
    </reaction>
</comment>
<keyword evidence="3 5" id="KW-0808">Transferase</keyword>
<evidence type="ECO:0000256" key="5">
    <source>
        <dbReference type="RuleBase" id="RU369093"/>
    </source>
</evidence>
<proteinExistence type="predicted"/>
<protein>
    <recommendedName>
        <fullName evidence="5 6">U-box domain-containing protein</fullName>
        <ecNumber evidence="5">2.3.2.27</ecNumber>
    </recommendedName>
    <alternativeName>
        <fullName evidence="5">RING-type E3 ubiquitin transferase PUB</fullName>
    </alternativeName>
</protein>
<dbReference type="Gene3D" id="1.25.10.10">
    <property type="entry name" value="Leucine-rich Repeat Variant"/>
    <property type="match status" value="1"/>
</dbReference>